<dbReference type="OrthoDB" id="3806873at2"/>
<dbReference type="InterPro" id="IPR002575">
    <property type="entry name" value="Aminoglycoside_PTrfase"/>
</dbReference>
<dbReference type="SUPFAM" id="SSF56112">
    <property type="entry name" value="Protein kinase-like (PK-like)"/>
    <property type="match status" value="1"/>
</dbReference>
<dbReference type="CDD" id="cd05154">
    <property type="entry name" value="ACAD10_11_N-like"/>
    <property type="match status" value="1"/>
</dbReference>
<evidence type="ECO:0000313" key="3">
    <source>
        <dbReference type="Proteomes" id="UP000068447"/>
    </source>
</evidence>
<dbReference type="PANTHER" id="PTHR47829">
    <property type="entry name" value="HYDROLASE, PUTATIVE (AFU_ORTHOLOGUE AFUA_1G12880)-RELATED"/>
    <property type="match status" value="1"/>
</dbReference>
<dbReference type="InterPro" id="IPR011009">
    <property type="entry name" value="Kinase-like_dom_sf"/>
</dbReference>
<dbReference type="STRING" id="1526571.AT746_01760"/>
<dbReference type="PANTHER" id="PTHR47829:SF1">
    <property type="entry name" value="HAD FAMILY PHOSPHATASE"/>
    <property type="match status" value="1"/>
</dbReference>
<keyword evidence="3" id="KW-1185">Reference proteome</keyword>
<evidence type="ECO:0000259" key="1">
    <source>
        <dbReference type="Pfam" id="PF01636"/>
    </source>
</evidence>
<dbReference type="KEGG" id="lal:AT746_01760"/>
<dbReference type="EMBL" id="CP013650">
    <property type="protein sequence ID" value="ALS97129.1"/>
    <property type="molecule type" value="Genomic_DNA"/>
</dbReference>
<evidence type="ECO:0000313" key="2">
    <source>
        <dbReference type="EMBL" id="ALS97129.1"/>
    </source>
</evidence>
<dbReference type="Gene3D" id="3.90.1200.10">
    <property type="match status" value="1"/>
</dbReference>
<accession>A0A0U3B0U9</accession>
<dbReference type="Pfam" id="PF01636">
    <property type="entry name" value="APH"/>
    <property type="match status" value="1"/>
</dbReference>
<dbReference type="RefSeq" id="WP_062475614.1">
    <property type="nucleotide sequence ID" value="NZ_CP013650.1"/>
</dbReference>
<protein>
    <submittedName>
        <fullName evidence="2">Aminoglycoside phosphotransferase</fullName>
    </submittedName>
</protein>
<feature type="domain" description="Aminoglycoside phosphotransferase" evidence="1">
    <location>
        <begin position="41"/>
        <end position="274"/>
    </location>
</feature>
<dbReference type="InterPro" id="IPR052898">
    <property type="entry name" value="ACAD10-like"/>
</dbReference>
<proteinExistence type="predicted"/>
<dbReference type="GO" id="GO:0016740">
    <property type="term" value="F:transferase activity"/>
    <property type="evidence" value="ECO:0007669"/>
    <property type="project" value="UniProtKB-KW"/>
</dbReference>
<dbReference type="Proteomes" id="UP000068447">
    <property type="component" value="Chromosome"/>
</dbReference>
<dbReference type="Gene3D" id="3.30.200.20">
    <property type="entry name" value="Phosphorylase Kinase, domain 1"/>
    <property type="match status" value="1"/>
</dbReference>
<keyword evidence="2" id="KW-0808">Transferase</keyword>
<gene>
    <name evidence="2" type="ORF">AT746_01760</name>
</gene>
<dbReference type="InterPro" id="IPR041726">
    <property type="entry name" value="ACAD10_11_N"/>
</dbReference>
<sequence length="358" mass="41282">MTAPGVTDQPGQVREGEALNLDNLLPWISEQLPHLTATPQVRQYSGGASNWTYCLSFAEQDVILRRAPAGTKAKGAHDMGREYRLQKALRPVYPYVPDMLGFCSDPQLIGSEFYLMQRCEGIIPRRNLPRGVKLNSAQTRELCLNMLDAMIALHEVDYNAAGLDQLAKGEGYIQRQISGWNQRYLNAKTWNVPGAGYVRRWLEDNMPDREHICLTHNDFRFDNVVLAPDEPTRVTAILDWELATLGDPLMDLGNTLAYWVEAGDDFLAQQTRRQPTHLPGMLNRQEVVEYYLDKRSLSVNDFTFYEVYGLFRLAAIAQQIYYRYHHKQTRNPAFKHFWVFVHYLVWRCRRTIGQGRPV</sequence>
<reference evidence="2 3" key="1">
    <citation type="submission" date="2015-12" db="EMBL/GenBank/DDBJ databases">
        <title>Complete genome of Lacimicrobium alkaliphilum KCTC 32984.</title>
        <authorList>
            <person name="Kim S.-G."/>
            <person name="Lee Y.-J."/>
        </authorList>
    </citation>
    <scope>NUCLEOTIDE SEQUENCE [LARGE SCALE GENOMIC DNA]</scope>
    <source>
        <strain evidence="2 3">YelD216</strain>
    </source>
</reference>
<name>A0A0U3B0U9_9ALTE</name>
<organism evidence="2 3">
    <name type="scientific">Lacimicrobium alkaliphilum</name>
    <dbReference type="NCBI Taxonomy" id="1526571"/>
    <lineage>
        <taxon>Bacteria</taxon>
        <taxon>Pseudomonadati</taxon>
        <taxon>Pseudomonadota</taxon>
        <taxon>Gammaproteobacteria</taxon>
        <taxon>Alteromonadales</taxon>
        <taxon>Alteromonadaceae</taxon>
        <taxon>Lacimicrobium</taxon>
    </lineage>
</organism>
<dbReference type="AlphaFoldDB" id="A0A0U3B0U9"/>